<dbReference type="Pfam" id="PF02625">
    <property type="entry name" value="XdhC_CoxI"/>
    <property type="match status" value="1"/>
</dbReference>
<dbReference type="InterPro" id="IPR027051">
    <property type="entry name" value="XdhC_Rossmann_dom"/>
</dbReference>
<evidence type="ECO:0000259" key="2">
    <source>
        <dbReference type="Pfam" id="PF13478"/>
    </source>
</evidence>
<feature type="domain" description="XdhC- CoxI" evidence="1">
    <location>
        <begin position="15"/>
        <end position="64"/>
    </location>
</feature>
<protein>
    <submittedName>
        <fullName evidence="3">Xanthine dehydrogenase accessory factor</fullName>
    </submittedName>
</protein>
<feature type="domain" description="XdhC Rossmann" evidence="2">
    <location>
        <begin position="169"/>
        <end position="310"/>
    </location>
</feature>
<dbReference type="EMBL" id="FZOG01000009">
    <property type="protein sequence ID" value="SNT08195.1"/>
    <property type="molecule type" value="Genomic_DNA"/>
</dbReference>
<dbReference type="PANTHER" id="PTHR30388">
    <property type="entry name" value="ALDEHYDE OXIDOREDUCTASE MOLYBDENUM COFACTOR ASSEMBLY PROTEIN"/>
    <property type="match status" value="1"/>
</dbReference>
<organism evidence="3 4">
    <name type="scientific">Pseudomonas segetis</name>
    <dbReference type="NCBI Taxonomy" id="298908"/>
    <lineage>
        <taxon>Bacteria</taxon>
        <taxon>Pseudomonadati</taxon>
        <taxon>Pseudomonadota</taxon>
        <taxon>Gammaproteobacteria</taxon>
        <taxon>Pseudomonadales</taxon>
        <taxon>Pseudomonadaceae</taxon>
        <taxon>Pseudomonas</taxon>
    </lineage>
</organism>
<sequence>MQHLDVIVLEHALKWAREHRDVWLCTVLSTFGSAPRSPGAMLIATEDLQYQGSLSGGCVEEEFLRGIGEGKYRSPAQYLVYGKSSEERERLQLPCGGALELLVEHRRPCGKWIAHLEDLLGALKGQQRLMREVELEHGGFSLARASVGGQAVTYNPKRAVISIGPAMRLILAGLSPVAQICGQFAKTLGFEVIACDPREEVRHLQIDGVEPLPVLPSMYIAKYGCHAATAVVALTHDPKIDDLALMEAVNTDAFYIGAMGSRRTSSARAERLTRIGGLDHDQVDRLHMPIGLDIGSRTPAEIALAVLADIMRVYHGKARTQL</sequence>
<accession>A0A239JQV8</accession>
<dbReference type="AlphaFoldDB" id="A0A239JQV8"/>
<keyword evidence="4" id="KW-1185">Reference proteome</keyword>
<dbReference type="PANTHER" id="PTHR30388:SF4">
    <property type="entry name" value="MOLYBDENUM COFACTOR INSERTION CHAPERONE PAOD"/>
    <property type="match status" value="1"/>
</dbReference>
<dbReference type="InterPro" id="IPR003777">
    <property type="entry name" value="XdhC_CoxI"/>
</dbReference>
<dbReference type="RefSeq" id="WP_089361347.1">
    <property type="nucleotide sequence ID" value="NZ_FZOG01000009.1"/>
</dbReference>
<evidence type="ECO:0000313" key="3">
    <source>
        <dbReference type="EMBL" id="SNT08195.1"/>
    </source>
</evidence>
<evidence type="ECO:0000259" key="1">
    <source>
        <dbReference type="Pfam" id="PF02625"/>
    </source>
</evidence>
<proteinExistence type="predicted"/>
<reference evidence="4" key="1">
    <citation type="submission" date="2017-06" db="EMBL/GenBank/DDBJ databases">
        <authorList>
            <person name="Varghese N."/>
            <person name="Submissions S."/>
        </authorList>
    </citation>
    <scope>NUCLEOTIDE SEQUENCE [LARGE SCALE GENOMIC DNA]</scope>
    <source>
        <strain evidence="4">CIP 108523</strain>
    </source>
</reference>
<evidence type="ECO:0000313" key="4">
    <source>
        <dbReference type="Proteomes" id="UP000242915"/>
    </source>
</evidence>
<dbReference type="Pfam" id="PF13478">
    <property type="entry name" value="XdhC_C"/>
    <property type="match status" value="1"/>
</dbReference>
<dbReference type="Gene3D" id="3.40.50.720">
    <property type="entry name" value="NAD(P)-binding Rossmann-like Domain"/>
    <property type="match status" value="1"/>
</dbReference>
<dbReference type="Proteomes" id="UP000242915">
    <property type="component" value="Unassembled WGS sequence"/>
</dbReference>
<dbReference type="InterPro" id="IPR052698">
    <property type="entry name" value="MoCofactor_Util/Proc"/>
</dbReference>
<gene>
    <name evidence="3" type="ORF">SAMN05216255_4463</name>
</gene>
<name>A0A239JQV8_9PSED</name>